<dbReference type="OrthoDB" id="9807246at2"/>
<dbReference type="Proteomes" id="UP000199110">
    <property type="component" value="Unassembled WGS sequence"/>
</dbReference>
<organism evidence="6 7">
    <name type="scientific">Jannaschia pohangensis</name>
    <dbReference type="NCBI Taxonomy" id="390807"/>
    <lineage>
        <taxon>Bacteria</taxon>
        <taxon>Pseudomonadati</taxon>
        <taxon>Pseudomonadota</taxon>
        <taxon>Alphaproteobacteria</taxon>
        <taxon>Rhodobacterales</taxon>
        <taxon>Roseobacteraceae</taxon>
        <taxon>Jannaschia</taxon>
    </lineage>
</organism>
<keyword evidence="4" id="KW-0456">Lyase</keyword>
<gene>
    <name evidence="6" type="ORF">SAMN04488095_3373</name>
</gene>
<dbReference type="InterPro" id="IPR006913">
    <property type="entry name" value="CENP-V/GFA"/>
</dbReference>
<feature type="domain" description="CENP-V/GFA" evidence="5">
    <location>
        <begin position="10"/>
        <end position="139"/>
    </location>
</feature>
<evidence type="ECO:0000256" key="3">
    <source>
        <dbReference type="ARBA" id="ARBA00022833"/>
    </source>
</evidence>
<dbReference type="Gene3D" id="3.90.1590.10">
    <property type="entry name" value="glutathione-dependent formaldehyde- activating enzyme (gfa)"/>
    <property type="match status" value="1"/>
</dbReference>
<keyword evidence="2" id="KW-0479">Metal-binding</keyword>
<dbReference type="AlphaFoldDB" id="A0A1I3TAR2"/>
<name>A0A1I3TAR2_9RHOB</name>
<reference evidence="6 7" key="1">
    <citation type="submission" date="2016-10" db="EMBL/GenBank/DDBJ databases">
        <authorList>
            <person name="de Groot N.N."/>
        </authorList>
    </citation>
    <scope>NUCLEOTIDE SEQUENCE [LARGE SCALE GENOMIC DNA]</scope>
    <source>
        <strain evidence="6 7">DSM 19073</strain>
    </source>
</reference>
<dbReference type="STRING" id="390807.SAMN04488095_3373"/>
<evidence type="ECO:0000256" key="1">
    <source>
        <dbReference type="ARBA" id="ARBA00005495"/>
    </source>
</evidence>
<dbReference type="PANTHER" id="PTHR33337:SF40">
    <property type="entry name" value="CENP-V_GFA DOMAIN-CONTAINING PROTEIN-RELATED"/>
    <property type="match status" value="1"/>
</dbReference>
<evidence type="ECO:0000313" key="7">
    <source>
        <dbReference type="Proteomes" id="UP000199110"/>
    </source>
</evidence>
<keyword evidence="7" id="KW-1185">Reference proteome</keyword>
<evidence type="ECO:0000256" key="2">
    <source>
        <dbReference type="ARBA" id="ARBA00022723"/>
    </source>
</evidence>
<evidence type="ECO:0000256" key="4">
    <source>
        <dbReference type="ARBA" id="ARBA00023239"/>
    </source>
</evidence>
<proteinExistence type="inferred from homology"/>
<dbReference type="RefSeq" id="WP_092783607.1">
    <property type="nucleotide sequence ID" value="NZ_FORA01000005.1"/>
</dbReference>
<protein>
    <submittedName>
        <fullName evidence="6">Uncharacterized conserved protein</fullName>
    </submittedName>
</protein>
<accession>A0A1I3TAR2</accession>
<comment type="similarity">
    <text evidence="1">Belongs to the Gfa family.</text>
</comment>
<evidence type="ECO:0000259" key="5">
    <source>
        <dbReference type="PROSITE" id="PS51891"/>
    </source>
</evidence>
<dbReference type="EMBL" id="FORA01000005">
    <property type="protein sequence ID" value="SFJ68278.1"/>
    <property type="molecule type" value="Genomic_DNA"/>
</dbReference>
<dbReference type="GO" id="GO:0046872">
    <property type="term" value="F:metal ion binding"/>
    <property type="evidence" value="ECO:0007669"/>
    <property type="project" value="UniProtKB-KW"/>
</dbReference>
<dbReference type="SUPFAM" id="SSF51316">
    <property type="entry name" value="Mss4-like"/>
    <property type="match status" value="1"/>
</dbReference>
<dbReference type="InterPro" id="IPR011057">
    <property type="entry name" value="Mss4-like_sf"/>
</dbReference>
<sequence length="150" mass="16464">MADHDVRGRIVGHCLCRSVTIEVDGAHVAAVGACHCRMCQAWSGALFAAFDADAAAVTVTGEVARYQSSNFAERAFCPRCGSHLWLRDTDPEGEPYELMPGLFVDAAAFPLASEIYIDRRPAYLPPAGEYRTQTRADYERDHRSIEGDTP</sequence>
<keyword evidence="3" id="KW-0862">Zinc</keyword>
<dbReference type="PROSITE" id="PS51891">
    <property type="entry name" value="CENP_V_GFA"/>
    <property type="match status" value="1"/>
</dbReference>
<dbReference type="GO" id="GO:0016846">
    <property type="term" value="F:carbon-sulfur lyase activity"/>
    <property type="evidence" value="ECO:0007669"/>
    <property type="project" value="InterPro"/>
</dbReference>
<dbReference type="Pfam" id="PF04828">
    <property type="entry name" value="GFA"/>
    <property type="match status" value="1"/>
</dbReference>
<evidence type="ECO:0000313" key="6">
    <source>
        <dbReference type="EMBL" id="SFJ68278.1"/>
    </source>
</evidence>
<dbReference type="PANTHER" id="PTHR33337">
    <property type="entry name" value="GFA DOMAIN-CONTAINING PROTEIN"/>
    <property type="match status" value="1"/>
</dbReference>